<feature type="transmembrane region" description="Helical" evidence="2">
    <location>
        <begin position="160"/>
        <end position="181"/>
    </location>
</feature>
<feature type="transmembrane region" description="Helical" evidence="2">
    <location>
        <begin position="193"/>
        <end position="214"/>
    </location>
</feature>
<dbReference type="RefSeq" id="WP_194707255.1">
    <property type="nucleotide sequence ID" value="NZ_JADKPN010000007.1"/>
</dbReference>
<keyword evidence="2" id="KW-1133">Transmembrane helix</keyword>
<name>A0A930VFP5_9ACTN</name>
<dbReference type="InterPro" id="IPR010539">
    <property type="entry name" value="BaxI_1-like"/>
</dbReference>
<sequence>MQSNNPVFRRSETFNGQANAYGNQTYAGNGSPYAGYGDPSTWGTGTPGSPGTPPTHTAPARRMTIDSVVQSTAISFLVVLVGAFATWILTPEIVPNMPASDLSGLFAALTVGSLVAFGLSMVNSFKRVVSPGLVIAFCAAEGVALGALSKLFDAQYGHHIVINAVLGTFAAFAGTLAAYKFFNIQVGQKFRTFVIAAVFGMVGLSVLELVLSAFGNGTGLFGVTGIGMLTAFAGLLLGVFMLILDFDMVERGIAAGVDERESWRAAFGLTVSLVWIYTNLLRILAFFNQD</sequence>
<dbReference type="EMBL" id="JADKPN010000007">
    <property type="protein sequence ID" value="MBF4764078.1"/>
    <property type="molecule type" value="Genomic_DNA"/>
</dbReference>
<evidence type="ECO:0000313" key="4">
    <source>
        <dbReference type="Proteomes" id="UP000640489"/>
    </source>
</evidence>
<dbReference type="AlphaFoldDB" id="A0A930VFP5"/>
<dbReference type="PANTHER" id="PTHR41282">
    <property type="entry name" value="CONSERVED TRANSMEMBRANE PROTEIN-RELATED"/>
    <property type="match status" value="1"/>
</dbReference>
<protein>
    <submittedName>
        <fullName evidence="3">Bax inhibitor-1/YccA family protein</fullName>
    </submittedName>
</protein>
<keyword evidence="2" id="KW-0812">Transmembrane</keyword>
<feature type="transmembrane region" description="Helical" evidence="2">
    <location>
        <begin position="68"/>
        <end position="90"/>
    </location>
</feature>
<dbReference type="PANTHER" id="PTHR41282:SF1">
    <property type="entry name" value="CONSERVED TRANSMEMBRANE PROTEIN-RELATED"/>
    <property type="match status" value="1"/>
</dbReference>
<gene>
    <name evidence="3" type="ORF">ISU07_13160</name>
</gene>
<feature type="transmembrane region" description="Helical" evidence="2">
    <location>
        <begin position="129"/>
        <end position="148"/>
    </location>
</feature>
<comment type="caution">
    <text evidence="3">The sequence shown here is derived from an EMBL/GenBank/DDBJ whole genome shotgun (WGS) entry which is preliminary data.</text>
</comment>
<organism evidence="3 4">
    <name type="scientific">Nocardioides islandensis</name>
    <dbReference type="NCBI Taxonomy" id="433663"/>
    <lineage>
        <taxon>Bacteria</taxon>
        <taxon>Bacillati</taxon>
        <taxon>Actinomycetota</taxon>
        <taxon>Actinomycetes</taxon>
        <taxon>Propionibacteriales</taxon>
        <taxon>Nocardioidaceae</taxon>
        <taxon>Nocardioides</taxon>
    </lineage>
</organism>
<keyword evidence="2" id="KW-0472">Membrane</keyword>
<feature type="transmembrane region" description="Helical" evidence="2">
    <location>
        <begin position="102"/>
        <end position="122"/>
    </location>
</feature>
<feature type="region of interest" description="Disordered" evidence="1">
    <location>
        <begin position="37"/>
        <end position="59"/>
    </location>
</feature>
<proteinExistence type="predicted"/>
<reference evidence="3" key="1">
    <citation type="submission" date="2020-11" db="EMBL/GenBank/DDBJ databases">
        <title>Nocardioides sp. nov., isolated from Soil of Cynanchum wilfordii Hemsley rhizosphere.</title>
        <authorList>
            <person name="Lee J.-S."/>
            <person name="Suh M.K."/>
            <person name="Kim J.-S."/>
        </authorList>
    </citation>
    <scope>NUCLEOTIDE SEQUENCE</scope>
    <source>
        <strain evidence="3">KCTC 19275</strain>
    </source>
</reference>
<feature type="transmembrane region" description="Helical" evidence="2">
    <location>
        <begin position="220"/>
        <end position="244"/>
    </location>
</feature>
<keyword evidence="4" id="KW-1185">Reference proteome</keyword>
<dbReference type="Proteomes" id="UP000640489">
    <property type="component" value="Unassembled WGS sequence"/>
</dbReference>
<feature type="transmembrane region" description="Helical" evidence="2">
    <location>
        <begin position="265"/>
        <end position="287"/>
    </location>
</feature>
<feature type="compositionally biased region" description="Low complexity" evidence="1">
    <location>
        <begin position="37"/>
        <end position="49"/>
    </location>
</feature>
<evidence type="ECO:0000313" key="3">
    <source>
        <dbReference type="EMBL" id="MBF4764078.1"/>
    </source>
</evidence>
<evidence type="ECO:0000256" key="2">
    <source>
        <dbReference type="SAM" id="Phobius"/>
    </source>
</evidence>
<evidence type="ECO:0000256" key="1">
    <source>
        <dbReference type="SAM" id="MobiDB-lite"/>
    </source>
</evidence>
<dbReference type="Pfam" id="PF12811">
    <property type="entry name" value="BaxI_1"/>
    <property type="match status" value="1"/>
</dbReference>
<accession>A0A930VFP5</accession>